<dbReference type="Proteomes" id="UP000053660">
    <property type="component" value="Unassembled WGS sequence"/>
</dbReference>
<organism evidence="3 4">
    <name type="scientific">Oesophagostomum dentatum</name>
    <name type="common">Nodular worm</name>
    <dbReference type="NCBI Taxonomy" id="61180"/>
    <lineage>
        <taxon>Eukaryota</taxon>
        <taxon>Metazoa</taxon>
        <taxon>Ecdysozoa</taxon>
        <taxon>Nematoda</taxon>
        <taxon>Chromadorea</taxon>
        <taxon>Rhabditida</taxon>
        <taxon>Rhabditina</taxon>
        <taxon>Rhabditomorpha</taxon>
        <taxon>Strongyloidea</taxon>
        <taxon>Strongylidae</taxon>
        <taxon>Oesophagostomum</taxon>
    </lineage>
</organism>
<dbReference type="CDD" id="cd05380">
    <property type="entry name" value="CAP_euk"/>
    <property type="match status" value="1"/>
</dbReference>
<dbReference type="OrthoDB" id="5858045at2759"/>
<evidence type="ECO:0000256" key="1">
    <source>
        <dbReference type="SAM" id="SignalP"/>
    </source>
</evidence>
<keyword evidence="1" id="KW-0732">Signal</keyword>
<dbReference type="InterPro" id="IPR014044">
    <property type="entry name" value="CAP_dom"/>
</dbReference>
<dbReference type="InterPro" id="IPR035940">
    <property type="entry name" value="CAP_sf"/>
</dbReference>
<evidence type="ECO:0000313" key="3">
    <source>
        <dbReference type="EMBL" id="KHJ86862.1"/>
    </source>
</evidence>
<dbReference type="Gene3D" id="3.40.33.10">
    <property type="entry name" value="CAP"/>
    <property type="match status" value="1"/>
</dbReference>
<evidence type="ECO:0000313" key="4">
    <source>
        <dbReference type="Proteomes" id="UP000053660"/>
    </source>
</evidence>
<feature type="chain" id="PRO_5002064975" evidence="1">
    <location>
        <begin position="25"/>
        <end position="223"/>
    </location>
</feature>
<keyword evidence="4" id="KW-1185">Reference proteome</keyword>
<feature type="domain" description="SCP" evidence="2">
    <location>
        <begin position="38"/>
        <end position="191"/>
    </location>
</feature>
<dbReference type="AlphaFoldDB" id="A0A0B1STJ9"/>
<proteinExistence type="predicted"/>
<reference evidence="3 4" key="1">
    <citation type="submission" date="2014-03" db="EMBL/GenBank/DDBJ databases">
        <title>Draft genome of the hookworm Oesophagostomum dentatum.</title>
        <authorList>
            <person name="Mitreva M."/>
        </authorList>
    </citation>
    <scope>NUCLEOTIDE SEQUENCE [LARGE SCALE GENOMIC DNA]</scope>
    <source>
        <strain evidence="3 4">OD-Hann</strain>
    </source>
</reference>
<gene>
    <name evidence="3" type="ORF">OESDEN_13374</name>
</gene>
<dbReference type="SUPFAM" id="SSF55797">
    <property type="entry name" value="PR-1-like"/>
    <property type="match status" value="1"/>
</dbReference>
<dbReference type="SMART" id="SM00198">
    <property type="entry name" value="SCP"/>
    <property type="match status" value="1"/>
</dbReference>
<accession>A0A0B1STJ9</accession>
<evidence type="ECO:0000259" key="2">
    <source>
        <dbReference type="SMART" id="SM00198"/>
    </source>
</evidence>
<feature type="signal peptide" evidence="1">
    <location>
        <begin position="1"/>
        <end position="24"/>
    </location>
</feature>
<name>A0A0B1STJ9_OESDE</name>
<dbReference type="EMBL" id="KN559215">
    <property type="protein sequence ID" value="KHJ86862.1"/>
    <property type="molecule type" value="Genomic_DNA"/>
</dbReference>
<dbReference type="Pfam" id="PF00188">
    <property type="entry name" value="CAP"/>
    <property type="match status" value="1"/>
</dbReference>
<protein>
    <submittedName>
        <fullName evidence="3">SCP-like protein</fullName>
    </submittedName>
</protein>
<sequence length="223" mass="24857">MSSAALFKKLIHIIFLFQVAGSAATRHSPCDVENPTSNVRKSLMLYDHNLYRSRIAQGIAIHSGGNKLPRGSNIYKVEWSCHLEKLASEAVKDCLTQKPDSGFYGQNYEFIETADEYDLSNPYPLALERWIAPMLDKNFGNDVVTFTGDSDVQAFANMIRANTTHIGCSQKTCRTFAAISCFYDSPDITDGEIIYKNGEGCKHDSDCTTFLNSTCDAGKWPLR</sequence>